<name>A0A1H7S8T8_9LACT</name>
<feature type="domain" description="Large ribosomal subunit protein bL25 beta" evidence="8">
    <location>
        <begin position="97"/>
        <end position="178"/>
    </location>
</feature>
<evidence type="ECO:0000313" key="12">
    <source>
        <dbReference type="Proteomes" id="UP000321425"/>
    </source>
</evidence>
<keyword evidence="2 5" id="KW-0694">RNA-binding</keyword>
<evidence type="ECO:0000256" key="6">
    <source>
        <dbReference type="SAM" id="MobiDB-lite"/>
    </source>
</evidence>
<dbReference type="InterPro" id="IPR037121">
    <property type="entry name" value="Ribosomal_bL25_C"/>
</dbReference>
<feature type="region of interest" description="Disordered" evidence="6">
    <location>
        <begin position="166"/>
        <end position="206"/>
    </location>
</feature>
<accession>A0A1H7S8T8</accession>
<sequence length="206" mass="22542">MKLTATKRTETGTSASRRAREEGKIPAAIYGREVDTVSVLLDRKDFEMTLREVGSNGVFDVEVDGDTYHVFVKEKTNAALKPEIYHVDLLAFTKGQKVNMTIPVYITGEEAISEGIVSQSISELEVSVAPAEAPSEFTVDVSEMEIGDTKHVSDIEIDDSIELLSDTDSTVVSVSAPQIEEEPEPTADDEMPEPEVIGEDEDDSEE</sequence>
<dbReference type="STRING" id="426703.SAMN04488100_10720"/>
<keyword evidence="4 5" id="KW-0687">Ribonucleoprotein</keyword>
<comment type="subunit">
    <text evidence="5">Part of the 50S ribosomal subunit; part of the 5S rRNA/L5/L18/L25 subcomplex. Contacts the 5S rRNA. Binds to the 5S rRNA independently of L5 and L18.</text>
</comment>
<feature type="region of interest" description="Disordered" evidence="6">
    <location>
        <begin position="1"/>
        <end position="20"/>
    </location>
</feature>
<dbReference type="Proteomes" id="UP000321425">
    <property type="component" value="Unassembled WGS sequence"/>
</dbReference>
<dbReference type="Proteomes" id="UP000198548">
    <property type="component" value="Unassembled WGS sequence"/>
</dbReference>
<dbReference type="GO" id="GO:0006412">
    <property type="term" value="P:translation"/>
    <property type="evidence" value="ECO:0007669"/>
    <property type="project" value="UniProtKB-UniRule"/>
</dbReference>
<dbReference type="CDD" id="cd00495">
    <property type="entry name" value="Ribosomal_L25_TL5_CTC"/>
    <property type="match status" value="1"/>
</dbReference>
<dbReference type="InterPro" id="IPR029751">
    <property type="entry name" value="Ribosomal_L25_dom"/>
</dbReference>
<proteinExistence type="inferred from homology"/>
<dbReference type="OrthoDB" id="9790002at2"/>
<dbReference type="RefSeq" id="WP_091487259.1">
    <property type="nucleotide sequence ID" value="NZ_BJUX01000010.1"/>
</dbReference>
<reference evidence="9 12" key="2">
    <citation type="submission" date="2019-07" db="EMBL/GenBank/DDBJ databases">
        <title>Whole genome shotgun sequence of Alkalibacterium putridalgicola NBRC 103243.</title>
        <authorList>
            <person name="Hosoyama A."/>
            <person name="Uohara A."/>
            <person name="Ohji S."/>
            <person name="Ichikawa N."/>
        </authorList>
    </citation>
    <scope>NUCLEOTIDE SEQUENCE [LARGE SCALE GENOMIC DNA]</scope>
    <source>
        <strain evidence="9 12">NBRC 103243</strain>
    </source>
</reference>
<dbReference type="InterPro" id="IPR020057">
    <property type="entry name" value="Ribosomal_bL25_b-dom"/>
</dbReference>
<evidence type="ECO:0000256" key="4">
    <source>
        <dbReference type="ARBA" id="ARBA00023274"/>
    </source>
</evidence>
<evidence type="ECO:0000313" key="10">
    <source>
        <dbReference type="EMBL" id="SEL67947.1"/>
    </source>
</evidence>
<evidence type="ECO:0000259" key="8">
    <source>
        <dbReference type="Pfam" id="PF14693"/>
    </source>
</evidence>
<dbReference type="Pfam" id="PF01386">
    <property type="entry name" value="Ribosomal_L25p"/>
    <property type="match status" value="1"/>
</dbReference>
<evidence type="ECO:0000313" key="11">
    <source>
        <dbReference type="Proteomes" id="UP000198548"/>
    </source>
</evidence>
<dbReference type="EMBL" id="BJUX01000010">
    <property type="protein sequence ID" value="GEK89070.1"/>
    <property type="molecule type" value="Genomic_DNA"/>
</dbReference>
<evidence type="ECO:0000256" key="1">
    <source>
        <dbReference type="ARBA" id="ARBA00022730"/>
    </source>
</evidence>
<dbReference type="SUPFAM" id="SSF50715">
    <property type="entry name" value="Ribosomal protein L25-like"/>
    <property type="match status" value="1"/>
</dbReference>
<keyword evidence="12" id="KW-1185">Reference proteome</keyword>
<dbReference type="AlphaFoldDB" id="A0A1H7S8T8"/>
<dbReference type="GO" id="GO:0022625">
    <property type="term" value="C:cytosolic large ribosomal subunit"/>
    <property type="evidence" value="ECO:0007669"/>
    <property type="project" value="TreeGrafter"/>
</dbReference>
<feature type="compositionally biased region" description="Low complexity" evidence="6">
    <location>
        <begin position="166"/>
        <end position="175"/>
    </location>
</feature>
<feature type="domain" description="Large ribosomal subunit protein bL25 L25" evidence="7">
    <location>
        <begin position="3"/>
        <end position="89"/>
    </location>
</feature>
<dbReference type="Gene3D" id="2.40.240.10">
    <property type="entry name" value="Ribosomal Protein L25, Chain P"/>
    <property type="match status" value="1"/>
</dbReference>
<reference evidence="10 11" key="1">
    <citation type="submission" date="2016-10" db="EMBL/GenBank/DDBJ databases">
        <authorList>
            <person name="de Groot N.N."/>
        </authorList>
    </citation>
    <scope>NUCLEOTIDE SEQUENCE [LARGE SCALE GENOMIC DNA]</scope>
    <source>
        <strain evidence="10 11">DSM 19182</strain>
    </source>
</reference>
<dbReference type="Gene3D" id="2.170.120.20">
    <property type="entry name" value="Ribosomal protein L25, beta domain"/>
    <property type="match status" value="1"/>
</dbReference>
<keyword evidence="1 5" id="KW-0699">rRNA-binding</keyword>
<comment type="similarity">
    <text evidence="5">Belongs to the bacterial ribosomal protein bL25 family. CTC subfamily.</text>
</comment>
<evidence type="ECO:0000259" key="7">
    <source>
        <dbReference type="Pfam" id="PF01386"/>
    </source>
</evidence>
<dbReference type="PANTHER" id="PTHR33284:SF1">
    <property type="entry name" value="RIBOSOMAL PROTEIN L25_GLN-TRNA SYNTHETASE, ANTI-CODON-BINDING DOMAIN-CONTAINING PROTEIN"/>
    <property type="match status" value="1"/>
</dbReference>
<dbReference type="InterPro" id="IPR020930">
    <property type="entry name" value="Ribosomal_uL5_bac-type"/>
</dbReference>
<dbReference type="InterPro" id="IPR001021">
    <property type="entry name" value="Ribosomal_bL25_long"/>
</dbReference>
<organism evidence="10 11">
    <name type="scientific">Alkalibacterium putridalgicola</name>
    <dbReference type="NCBI Taxonomy" id="426703"/>
    <lineage>
        <taxon>Bacteria</taxon>
        <taxon>Bacillati</taxon>
        <taxon>Bacillota</taxon>
        <taxon>Bacilli</taxon>
        <taxon>Lactobacillales</taxon>
        <taxon>Carnobacteriaceae</taxon>
        <taxon>Alkalibacterium</taxon>
    </lineage>
</organism>
<feature type="compositionally biased region" description="Acidic residues" evidence="6">
    <location>
        <begin position="179"/>
        <end position="206"/>
    </location>
</feature>
<comment type="function">
    <text evidence="5">This is one of the proteins that binds to the 5S RNA in the ribosome where it forms part of the central protuberance.</text>
</comment>
<evidence type="ECO:0000256" key="5">
    <source>
        <dbReference type="HAMAP-Rule" id="MF_01334"/>
    </source>
</evidence>
<dbReference type="Pfam" id="PF14693">
    <property type="entry name" value="Ribosomal_TL5_C"/>
    <property type="match status" value="1"/>
</dbReference>
<dbReference type="GO" id="GO:0003735">
    <property type="term" value="F:structural constituent of ribosome"/>
    <property type="evidence" value="ECO:0007669"/>
    <property type="project" value="InterPro"/>
</dbReference>
<dbReference type="InterPro" id="IPR020056">
    <property type="entry name" value="Rbsml_bL25/Gln-tRNA_synth_N"/>
</dbReference>
<dbReference type="InterPro" id="IPR011035">
    <property type="entry name" value="Ribosomal_bL25/Gln-tRNA_synth"/>
</dbReference>
<gene>
    <name evidence="5 9" type="primary">rplY</name>
    <name evidence="5" type="synonym">ctc</name>
    <name evidence="9" type="ORF">APU01nite_11090</name>
    <name evidence="10" type="ORF">SAMN04488100_10720</name>
</gene>
<evidence type="ECO:0000313" key="9">
    <source>
        <dbReference type="EMBL" id="GEK89070.1"/>
    </source>
</evidence>
<evidence type="ECO:0000256" key="3">
    <source>
        <dbReference type="ARBA" id="ARBA00022980"/>
    </source>
</evidence>
<evidence type="ECO:0000256" key="2">
    <source>
        <dbReference type="ARBA" id="ARBA00022884"/>
    </source>
</evidence>
<dbReference type="HAMAP" id="MF_01334">
    <property type="entry name" value="Ribosomal_bL25_CTC"/>
    <property type="match status" value="1"/>
</dbReference>
<dbReference type="NCBIfam" id="TIGR00731">
    <property type="entry name" value="bL25_bact_ctc"/>
    <property type="match status" value="1"/>
</dbReference>
<dbReference type="GO" id="GO:0008097">
    <property type="term" value="F:5S rRNA binding"/>
    <property type="evidence" value="ECO:0007669"/>
    <property type="project" value="InterPro"/>
</dbReference>
<protein>
    <recommendedName>
        <fullName evidence="5">Large ribosomal subunit protein bL25</fullName>
    </recommendedName>
    <alternativeName>
        <fullName evidence="5">General stress protein CTC</fullName>
    </alternativeName>
</protein>
<dbReference type="EMBL" id="FOBL01000007">
    <property type="protein sequence ID" value="SEL67947.1"/>
    <property type="molecule type" value="Genomic_DNA"/>
</dbReference>
<keyword evidence="3 5" id="KW-0689">Ribosomal protein</keyword>
<dbReference type="PANTHER" id="PTHR33284">
    <property type="entry name" value="RIBOSOMAL PROTEIN L25/GLN-TRNA SYNTHETASE, ANTI-CODON-BINDING DOMAIN-CONTAINING PROTEIN"/>
    <property type="match status" value="1"/>
</dbReference>